<dbReference type="PANTHER" id="PTHR30258">
    <property type="entry name" value="TYPE II SECRETION SYSTEM PROTEIN GSPE-RELATED"/>
    <property type="match status" value="1"/>
</dbReference>
<dbReference type="InterPro" id="IPR037257">
    <property type="entry name" value="T2SS_E_N_sf"/>
</dbReference>
<evidence type="ECO:0000256" key="2">
    <source>
        <dbReference type="ARBA" id="ARBA00022741"/>
    </source>
</evidence>
<dbReference type="CDD" id="cd01129">
    <property type="entry name" value="PulE-GspE-like"/>
    <property type="match status" value="1"/>
</dbReference>
<dbReference type="SUPFAM" id="SSF52540">
    <property type="entry name" value="P-loop containing nucleoside triphosphate hydrolases"/>
    <property type="match status" value="1"/>
</dbReference>
<keyword evidence="6" id="KW-1185">Reference proteome</keyword>
<sequence>MDTVITLPEGLQAEARADLRDALRALGERHGSGIRALEELMAQTSLSADELRVQLAAQFRMKSIGMRELNQLEPDFEVISFVDATTRLCVCFHDPNDANGLLFVIADPLDARTRGWVEHRMRSQPSVPYSWALASAGDVNAYLAVREKDVRAMDSLAFDDPIQNTVDPASLALTLQGISSDDSPVVRLLNSTIYDALKMMASDIHLECRANGLMIKCRVDGVLTVVGRAEGRDVADQVLSRVKVISELDIAERRVPQDGRFKAQYAGREIDFRVSIMPNQFGEDAVLRILDRYQLSQSASGLTLEALGFQEGDTRFMRAIASMPYGMLLVTGPTGSGKTTTLYAILTEINNGLEKIVTIEDPVEYQLGEILQIPVNEAKGLTFARGLRSILRHDPDKIMVGEIRDPETAQIAVQAALTGHQVFTTVHANNVFDVIGRFTNMEVDPYSFVSALNGVVAQRLLRQCCPDCMTEDTIDKETLIRSGIDPDAAGSYRFRRGAGCAACRGSGYRGRRAIAEALRMNDELRQLLSERAPLGHIKAAAMRYGMQTLRVAAVELVKRGETTLEEINRVTMVE</sequence>
<reference evidence="5 6" key="1">
    <citation type="submission" date="2018-10" db="EMBL/GenBank/DDBJ databases">
        <title>Paraburkholderia sp. 7MK8-2, isolated from soil.</title>
        <authorList>
            <person name="Gao Z.-H."/>
            <person name="Qiu L.-H."/>
        </authorList>
    </citation>
    <scope>NUCLEOTIDE SEQUENCE [LARGE SCALE GENOMIC DNA]</scope>
    <source>
        <strain evidence="5 6">7MK8-2</strain>
    </source>
</reference>
<comment type="similarity">
    <text evidence="1">Belongs to the GSP E family.</text>
</comment>
<evidence type="ECO:0000259" key="4">
    <source>
        <dbReference type="PROSITE" id="PS00662"/>
    </source>
</evidence>
<accession>A0A494WXS8</accession>
<feature type="domain" description="Bacterial type II secretion system protein E" evidence="4">
    <location>
        <begin position="391"/>
        <end position="405"/>
    </location>
</feature>
<dbReference type="Gene3D" id="3.30.450.90">
    <property type="match status" value="1"/>
</dbReference>
<dbReference type="PROSITE" id="PS00662">
    <property type="entry name" value="T2SP_E"/>
    <property type="match status" value="1"/>
</dbReference>
<keyword evidence="2" id="KW-0547">Nucleotide-binding</keyword>
<proteinExistence type="inferred from homology"/>
<evidence type="ECO:0000256" key="3">
    <source>
        <dbReference type="ARBA" id="ARBA00022840"/>
    </source>
</evidence>
<dbReference type="Pfam" id="PF00437">
    <property type="entry name" value="T2SSE"/>
    <property type="match status" value="1"/>
</dbReference>
<keyword evidence="3" id="KW-0067">ATP-binding</keyword>
<comment type="caution">
    <text evidence="5">The sequence shown here is derived from an EMBL/GenBank/DDBJ whole genome shotgun (WGS) entry which is preliminary data.</text>
</comment>
<dbReference type="GO" id="GO:0005886">
    <property type="term" value="C:plasma membrane"/>
    <property type="evidence" value="ECO:0007669"/>
    <property type="project" value="TreeGrafter"/>
</dbReference>
<protein>
    <submittedName>
        <fullName evidence="5">Type II/IV secretion system protein</fullName>
    </submittedName>
</protein>
<dbReference type="Proteomes" id="UP000280434">
    <property type="component" value="Unassembled WGS sequence"/>
</dbReference>
<dbReference type="Gene3D" id="3.40.50.300">
    <property type="entry name" value="P-loop containing nucleotide triphosphate hydrolases"/>
    <property type="match status" value="1"/>
</dbReference>
<organism evidence="5 6">
    <name type="scientific">Trinickia fusca</name>
    <dbReference type="NCBI Taxonomy" id="2419777"/>
    <lineage>
        <taxon>Bacteria</taxon>
        <taxon>Pseudomonadati</taxon>
        <taxon>Pseudomonadota</taxon>
        <taxon>Betaproteobacteria</taxon>
        <taxon>Burkholderiales</taxon>
        <taxon>Burkholderiaceae</taxon>
        <taxon>Trinickia</taxon>
    </lineage>
</organism>
<dbReference type="AlphaFoldDB" id="A0A494WXS8"/>
<dbReference type="GO" id="GO:0016887">
    <property type="term" value="F:ATP hydrolysis activity"/>
    <property type="evidence" value="ECO:0007669"/>
    <property type="project" value="TreeGrafter"/>
</dbReference>
<dbReference type="SUPFAM" id="SSF160246">
    <property type="entry name" value="EspE N-terminal domain-like"/>
    <property type="match status" value="1"/>
</dbReference>
<name>A0A494WXS8_9BURK</name>
<dbReference type="PANTHER" id="PTHR30258:SF1">
    <property type="entry name" value="PROTEIN TRANSPORT PROTEIN HOFB HOMOLOG"/>
    <property type="match status" value="1"/>
</dbReference>
<gene>
    <name evidence="5" type="ORF">D7S89_26525</name>
</gene>
<dbReference type="RefSeq" id="WP_121281849.1">
    <property type="nucleotide sequence ID" value="NZ_RBZV01000023.1"/>
</dbReference>
<dbReference type="OrthoDB" id="5790493at2"/>
<evidence type="ECO:0000256" key="1">
    <source>
        <dbReference type="ARBA" id="ARBA00006611"/>
    </source>
</evidence>
<dbReference type="EMBL" id="RBZV01000023">
    <property type="protein sequence ID" value="RKP43358.1"/>
    <property type="molecule type" value="Genomic_DNA"/>
</dbReference>
<evidence type="ECO:0000313" key="5">
    <source>
        <dbReference type="EMBL" id="RKP43358.1"/>
    </source>
</evidence>
<dbReference type="InterPro" id="IPR027417">
    <property type="entry name" value="P-loop_NTPase"/>
</dbReference>
<dbReference type="GO" id="GO:0005524">
    <property type="term" value="F:ATP binding"/>
    <property type="evidence" value="ECO:0007669"/>
    <property type="project" value="UniProtKB-KW"/>
</dbReference>
<evidence type="ECO:0000313" key="6">
    <source>
        <dbReference type="Proteomes" id="UP000280434"/>
    </source>
</evidence>
<dbReference type="InterPro" id="IPR001482">
    <property type="entry name" value="T2SS/T4SS_dom"/>
</dbReference>